<dbReference type="Proteomes" id="UP000217103">
    <property type="component" value="Unassembled WGS sequence"/>
</dbReference>
<evidence type="ECO:0000313" key="1">
    <source>
        <dbReference type="EMBL" id="SDQ49669.1"/>
    </source>
</evidence>
<gene>
    <name evidence="1" type="ORF">SAMN04489764_0903</name>
</gene>
<evidence type="ECO:0008006" key="3">
    <source>
        <dbReference type="Google" id="ProtNLM"/>
    </source>
</evidence>
<reference evidence="1 2" key="1">
    <citation type="submission" date="2016-10" db="EMBL/GenBank/DDBJ databases">
        <authorList>
            <person name="de Groot N.N."/>
        </authorList>
    </citation>
    <scope>NUCLEOTIDE SEQUENCE [LARGE SCALE GENOMIC DNA]</scope>
    <source>
        <strain evidence="1 2">DSM 43794</strain>
    </source>
</reference>
<sequence length="251" mass="25933">MVVMKRNRGVAVTAAIAVIAALTGCAEMLDAPEVHAARAFPHSGKTLTITSSLGSMRIMPGETGTVRVDRWLRGKASKNGASSWSLRDGTLYLSADCSQVFGDCGGRYRIKVPPGVELVVEGGDDAVVLSGLAQDVKVTNDGAIRAVKTTGRLLLMGGDGSITGEDLSSAEVRARTADGAISLDFIAPPTTVDARTDEGKVTVAVPRNAYAVTAESAEGSARSRIKSVESDRTIVARSGSGNVLVKAAESS</sequence>
<evidence type="ECO:0000313" key="2">
    <source>
        <dbReference type="Proteomes" id="UP000217103"/>
    </source>
</evidence>
<organism evidence="1 2">
    <name type="scientific">Thermostaphylospora chromogena</name>
    <dbReference type="NCBI Taxonomy" id="35622"/>
    <lineage>
        <taxon>Bacteria</taxon>
        <taxon>Bacillati</taxon>
        <taxon>Actinomycetota</taxon>
        <taxon>Actinomycetes</taxon>
        <taxon>Streptosporangiales</taxon>
        <taxon>Thermomonosporaceae</taxon>
        <taxon>Thermostaphylospora</taxon>
    </lineage>
</organism>
<keyword evidence="2" id="KW-1185">Reference proteome</keyword>
<dbReference type="EMBL" id="FNKK01000002">
    <property type="protein sequence ID" value="SDQ49669.1"/>
    <property type="molecule type" value="Genomic_DNA"/>
</dbReference>
<dbReference type="STRING" id="35622.SAMN04489764_0903"/>
<dbReference type="AlphaFoldDB" id="A0A1H1BCN0"/>
<dbReference type="PROSITE" id="PS51257">
    <property type="entry name" value="PROKAR_LIPOPROTEIN"/>
    <property type="match status" value="1"/>
</dbReference>
<accession>A0A1H1BCN0</accession>
<name>A0A1H1BCN0_9ACTN</name>
<proteinExistence type="predicted"/>
<protein>
    <recommendedName>
        <fullName evidence="3">Adhesin</fullName>
    </recommendedName>
</protein>